<sequence length="138" mass="15147" precursor="true">MHFHPSFRFVHVAVILMTIALFGCQESAQPPAAPAPPADPEEVIRQIIADSDEKLEAALAEEDVSTTASQIVSALDDYEDHGAMHQFEEFHRGIQDLAGMAHQGASQEELQAKISELKQLADELLAESREIEPASEQE</sequence>
<evidence type="ECO:0000256" key="1">
    <source>
        <dbReference type="SAM" id="SignalP"/>
    </source>
</evidence>
<dbReference type="AlphaFoldDB" id="A0A517ZFR1"/>
<keyword evidence="1" id="KW-0732">Signal</keyword>
<evidence type="ECO:0000313" key="2">
    <source>
        <dbReference type="EMBL" id="QDU41294.1"/>
    </source>
</evidence>
<organism evidence="2 3">
    <name type="scientific">Maioricimonas rarisocia</name>
    <dbReference type="NCBI Taxonomy" id="2528026"/>
    <lineage>
        <taxon>Bacteria</taxon>
        <taxon>Pseudomonadati</taxon>
        <taxon>Planctomycetota</taxon>
        <taxon>Planctomycetia</taxon>
        <taxon>Planctomycetales</taxon>
        <taxon>Planctomycetaceae</taxon>
        <taxon>Maioricimonas</taxon>
    </lineage>
</organism>
<gene>
    <name evidence="2" type="ORF">Mal4_56600</name>
</gene>
<dbReference type="EMBL" id="CP036275">
    <property type="protein sequence ID" value="QDU41294.1"/>
    <property type="molecule type" value="Genomic_DNA"/>
</dbReference>
<proteinExistence type="predicted"/>
<name>A0A517ZFR1_9PLAN</name>
<accession>A0A517ZFR1</accession>
<evidence type="ECO:0000313" key="3">
    <source>
        <dbReference type="Proteomes" id="UP000320496"/>
    </source>
</evidence>
<dbReference type="KEGG" id="mri:Mal4_56600"/>
<dbReference type="Proteomes" id="UP000320496">
    <property type="component" value="Chromosome"/>
</dbReference>
<protein>
    <submittedName>
        <fullName evidence="2">Uncharacterized protein</fullName>
    </submittedName>
</protein>
<feature type="signal peptide" evidence="1">
    <location>
        <begin position="1"/>
        <end position="28"/>
    </location>
</feature>
<reference evidence="2 3" key="1">
    <citation type="submission" date="2019-02" db="EMBL/GenBank/DDBJ databases">
        <title>Deep-cultivation of Planctomycetes and their phenomic and genomic characterization uncovers novel biology.</title>
        <authorList>
            <person name="Wiegand S."/>
            <person name="Jogler M."/>
            <person name="Boedeker C."/>
            <person name="Pinto D."/>
            <person name="Vollmers J."/>
            <person name="Rivas-Marin E."/>
            <person name="Kohn T."/>
            <person name="Peeters S.H."/>
            <person name="Heuer A."/>
            <person name="Rast P."/>
            <person name="Oberbeckmann S."/>
            <person name="Bunk B."/>
            <person name="Jeske O."/>
            <person name="Meyerdierks A."/>
            <person name="Storesund J.E."/>
            <person name="Kallscheuer N."/>
            <person name="Luecker S."/>
            <person name="Lage O.M."/>
            <person name="Pohl T."/>
            <person name="Merkel B.J."/>
            <person name="Hornburger P."/>
            <person name="Mueller R.-W."/>
            <person name="Bruemmer F."/>
            <person name="Labrenz M."/>
            <person name="Spormann A.M."/>
            <person name="Op den Camp H."/>
            <person name="Overmann J."/>
            <person name="Amann R."/>
            <person name="Jetten M.S.M."/>
            <person name="Mascher T."/>
            <person name="Medema M.H."/>
            <person name="Devos D.P."/>
            <person name="Kaster A.-K."/>
            <person name="Ovreas L."/>
            <person name="Rohde M."/>
            <person name="Galperin M.Y."/>
            <person name="Jogler C."/>
        </authorList>
    </citation>
    <scope>NUCLEOTIDE SEQUENCE [LARGE SCALE GENOMIC DNA]</scope>
    <source>
        <strain evidence="2 3">Mal4</strain>
    </source>
</reference>
<keyword evidence="3" id="KW-1185">Reference proteome</keyword>
<feature type="chain" id="PRO_5022126184" evidence="1">
    <location>
        <begin position="29"/>
        <end position="138"/>
    </location>
</feature>